<reference evidence="3" key="2">
    <citation type="submission" date="2009-08" db="EMBL/GenBank/DDBJ databases">
        <authorList>
            <consortium name="The Dictyostelium discoideum Sequencing Consortium"/>
            <person name="Eichinger L."/>
            <person name="Pachebat J.A."/>
            <person name="Gloeckner G."/>
            <person name="Rajandream M.-A."/>
            <person name="Sucgang R."/>
            <person name="Song J."/>
            <person name="Cox E.C."/>
            <person name="Tunggal B."/>
            <person name="Szafranski K."/>
            <person name="Konfortov B.A."/>
            <person name="Farbrother P."/>
            <person name="Bankier A.T."/>
            <person name="Lehmann R."/>
            <person name="Hamlin N."/>
            <person name="Xu Q."/>
            <person name="Davies R."/>
            <person name="Gaudet P."/>
            <person name="Fey P."/>
            <person name="Pilcher K."/>
            <person name="Chen G."/>
            <person name="Saunders D."/>
            <person name="Sodergren E."/>
            <person name="Davis P."/>
            <person name="Nie X."/>
            <person name="Kerhornou A."/>
            <person name="Hemphill L."/>
            <person name="Bason N."/>
            <person name="Berriman M."/>
            <person name="Desany B."/>
            <person name="Churcher C."/>
            <person name="Cooper J."/>
            <person name="van Driessche N."/>
            <person name="Cronin A."/>
            <person name="Goodhead I."/>
            <person name="Muzny D."/>
            <person name="Hall N."/>
            <person name="Harper D."/>
            <person name="Lindsay R."/>
            <person name="Hauser H."/>
            <person name="James K."/>
            <person name="Quiles M."/>
            <person name="Buchrieser C."/>
            <person name="Wardroper A."/>
            <person name="Thangavelu M."/>
            <person name="Johnson D."/>
            <person name="Knights A."/>
            <person name="Loulseged H."/>
            <person name="Mungall K."/>
            <person name="Price C."/>
            <person name="Ma J."/>
            <person name="Quail M."/>
            <person name="Hernandez J."/>
            <person name="Rabbinowitsch E."/>
            <person name="Steffen D."/>
            <person name="Sanders M."/>
            <person name="Weinstock G."/>
            <person name="Sharp S."/>
            <person name="Just E."/>
            <person name="Shaulsky G."/>
            <person name="Simmonds M."/>
            <person name="Tivey A."/>
            <person name="White B."/>
            <person name="Walker D."/>
            <person name="Woodward J."/>
            <person name="Winckler T."/>
            <person name="Schleicher M."/>
            <person name="Rosenthal A."/>
            <person name="Rivero F."/>
            <person name="Chisholm R.L."/>
            <person name="Gibbs R."/>
            <person name="Loomis W.F."/>
            <person name="Platzer M."/>
            <person name="Kay R.R."/>
            <person name="Williams J."/>
            <person name="Dear P.H."/>
            <person name="Noegel A.A."/>
            <person name="Barrell B."/>
            <person name="Kuspa A."/>
        </authorList>
    </citation>
    <scope>NUCLEOTIDE SEQUENCE</scope>
    <source>
        <strain evidence="3">AX4</strain>
    </source>
</reference>
<dbReference type="PANTHER" id="PTHR32046">
    <property type="entry name" value="G DOMAIN-CONTAINING PROTEIN"/>
    <property type="match status" value="1"/>
</dbReference>
<dbReference type="Proteomes" id="UP000002195">
    <property type="component" value="Unassembled WGS sequence"/>
</dbReference>
<dbReference type="AlphaFoldDB" id="Q58A41"/>
<protein>
    <submittedName>
        <fullName evidence="3">AAA ATPase domain-containing protein</fullName>
    </submittedName>
</protein>
<evidence type="ECO:0000313" key="2">
    <source>
        <dbReference type="EMBL" id="BAD93187.1"/>
    </source>
</evidence>
<dbReference type="EMBL" id="AB120174">
    <property type="protein sequence ID" value="BAD93187.1"/>
    <property type="molecule type" value="mRNA"/>
</dbReference>
<gene>
    <name evidence="2" type="primary">DD8-14</name>
    <name evidence="3" type="ORF">DDB_G0289467</name>
</gene>
<name>Q58A41_DICDI</name>
<dbReference type="KEGG" id="ddi:DDB_G0289467"/>
<evidence type="ECO:0000313" key="4">
    <source>
        <dbReference type="Proteomes" id="UP000002195"/>
    </source>
</evidence>
<dbReference type="GeneID" id="8627153"/>
<dbReference type="PANTHER" id="PTHR32046:SF13">
    <property type="entry name" value="AAA ATPASE DOMAIN-CONTAINING PROTEIN-RELATED"/>
    <property type="match status" value="1"/>
</dbReference>
<dbReference type="dictyBase" id="DDB_G0289467">
    <property type="gene designation" value="DD8-14"/>
</dbReference>
<dbReference type="eggNOG" id="ENOG502RCEH">
    <property type="taxonomic scope" value="Eukaryota"/>
</dbReference>
<dbReference type="CDD" id="cd00882">
    <property type="entry name" value="Ras_like_GTPase"/>
    <property type="match status" value="1"/>
</dbReference>
<proteinExistence type="evidence at transcript level"/>
<keyword evidence="4" id="KW-1185">Reference proteome</keyword>
<dbReference type="Gene3D" id="3.40.50.300">
    <property type="entry name" value="P-loop containing nucleotide triphosphate hydrolases"/>
    <property type="match status" value="1"/>
</dbReference>
<dbReference type="HOGENOM" id="CLU_025363_0_0_1"/>
<dbReference type="OMA" id="CGCSYKD"/>
<reference evidence="2" key="3">
    <citation type="journal article" date="2012" name="J Biotechnol Biomater">
        <title>Dictyostelium Genes Dysregulated in an O-Glycosylation Mutant Identified by mRNA Differential Display.</title>
        <authorList>
            <person name="Yoshida M."/>
            <person name="Sakuragi N."/>
            <person name="Tanesaka E."/>
            <person name="Sendai Y."/>
        </authorList>
    </citation>
    <scope>NUCLEOTIDE SEQUENCE</scope>
    <source>
        <strain evidence="2">AX2</strain>
    </source>
</reference>
<dbReference type="FunCoup" id="Q58A41">
    <property type="interactions" value="4"/>
</dbReference>
<accession>Q54HH0</accession>
<dbReference type="PaxDb" id="44689-DDB0231686"/>
<dbReference type="InterPro" id="IPR027417">
    <property type="entry name" value="P-loop_NTPase"/>
</dbReference>
<dbReference type="RefSeq" id="XP_636215.1">
    <property type="nucleotide sequence ID" value="XM_631123.1"/>
</dbReference>
<dbReference type="SUPFAM" id="SSF52540">
    <property type="entry name" value="P-loop containing nucleoside triphosphate hydrolases"/>
    <property type="match status" value="1"/>
</dbReference>
<accession>Q58A41</accession>
<keyword evidence="1" id="KW-0175">Coiled coil</keyword>
<reference evidence="3 4" key="1">
    <citation type="journal article" date="2005" name="Nature">
        <title>The genome of the social amoeba Dictyostelium discoideum.</title>
        <authorList>
            <consortium name="The Dictyostelium discoideum Sequencing Consortium"/>
            <person name="Eichinger L."/>
            <person name="Pachebat J.A."/>
            <person name="Glockner G."/>
            <person name="Rajandream M.A."/>
            <person name="Sucgang R."/>
            <person name="Berriman M."/>
            <person name="Song J."/>
            <person name="Olsen R."/>
            <person name="Szafranski K."/>
            <person name="Xu Q."/>
            <person name="Tunggal B."/>
            <person name="Kummerfeld S."/>
            <person name="Madera M."/>
            <person name="Konfortov B.A."/>
            <person name="Rivero F."/>
            <person name="Bankier A.T."/>
            <person name="Lehmann R."/>
            <person name="Hamlin N."/>
            <person name="Davies R."/>
            <person name="Gaudet P."/>
            <person name="Fey P."/>
            <person name="Pilcher K."/>
            <person name="Chen G."/>
            <person name="Saunders D."/>
            <person name="Sodergren E."/>
            <person name="Davis P."/>
            <person name="Kerhornou A."/>
            <person name="Nie X."/>
            <person name="Hall N."/>
            <person name="Anjard C."/>
            <person name="Hemphill L."/>
            <person name="Bason N."/>
            <person name="Farbrother P."/>
            <person name="Desany B."/>
            <person name="Just E."/>
            <person name="Morio T."/>
            <person name="Rost R."/>
            <person name="Churcher C."/>
            <person name="Cooper J."/>
            <person name="Haydock S."/>
            <person name="van Driessche N."/>
            <person name="Cronin A."/>
            <person name="Goodhead I."/>
            <person name="Muzny D."/>
            <person name="Mourier T."/>
            <person name="Pain A."/>
            <person name="Lu M."/>
            <person name="Harper D."/>
            <person name="Lindsay R."/>
            <person name="Hauser H."/>
            <person name="James K."/>
            <person name="Quiles M."/>
            <person name="Madan Babu M."/>
            <person name="Saito T."/>
            <person name="Buchrieser C."/>
            <person name="Wardroper A."/>
            <person name="Felder M."/>
            <person name="Thangavelu M."/>
            <person name="Johnson D."/>
            <person name="Knights A."/>
            <person name="Loulseged H."/>
            <person name="Mungall K."/>
            <person name="Oliver K."/>
            <person name="Price C."/>
            <person name="Quail M.A."/>
            <person name="Urushihara H."/>
            <person name="Hernandez J."/>
            <person name="Rabbinowitsch E."/>
            <person name="Steffen D."/>
            <person name="Sanders M."/>
            <person name="Ma J."/>
            <person name="Kohara Y."/>
            <person name="Sharp S."/>
            <person name="Simmonds M."/>
            <person name="Spiegler S."/>
            <person name="Tivey A."/>
            <person name="Sugano S."/>
            <person name="White B."/>
            <person name="Walker D."/>
            <person name="Woodward J."/>
            <person name="Winckler T."/>
            <person name="Tanaka Y."/>
            <person name="Shaulsky G."/>
            <person name="Schleicher M."/>
            <person name="Weinstock G."/>
            <person name="Rosenthal A."/>
            <person name="Cox E.C."/>
            <person name="Chisholm R.L."/>
            <person name="Gibbs R."/>
            <person name="Loomis W.F."/>
            <person name="Platzer M."/>
            <person name="Kay R.R."/>
            <person name="Williams J."/>
            <person name="Dear P.H."/>
            <person name="Noegel A.A."/>
            <person name="Barrell B."/>
            <person name="Kuspa A."/>
        </authorList>
    </citation>
    <scope>NUCLEOTIDE SEQUENCE [LARGE SCALE GENOMIC DNA]</scope>
    <source>
        <strain evidence="3 4">AX4</strain>
    </source>
</reference>
<dbReference type="GO" id="GO:0045335">
    <property type="term" value="C:phagocytic vesicle"/>
    <property type="evidence" value="ECO:0007005"/>
    <property type="project" value="dictyBase"/>
</dbReference>
<evidence type="ECO:0000256" key="1">
    <source>
        <dbReference type="SAM" id="Coils"/>
    </source>
</evidence>
<evidence type="ECO:0000313" key="3">
    <source>
        <dbReference type="EMBL" id="EAL62713.1"/>
    </source>
</evidence>
<feature type="coiled-coil region" evidence="1">
    <location>
        <begin position="568"/>
        <end position="595"/>
    </location>
</feature>
<dbReference type="VEuPathDB" id="AmoebaDB:DDB_G0289467"/>
<dbReference type="EMBL" id="AAFI02000141">
    <property type="protein sequence ID" value="EAL62713.1"/>
    <property type="molecule type" value="Genomic_DNA"/>
</dbReference>
<sequence length="663" mass="75249">MHIPVVGETPDDAVNQLAEKVENANVEDKEGEIKACVAEPHDGEVTKGNGEEEEPKIKEDLKVQLEPKVEKIETPKNTNILVLGSTGVGKSTFISSLVNYLKYESLEQAMNLASLDNVATIPNKVQIVDSNNVSHSFVVGKSKYLSQEHKDGESVTVKPKRYVIDMGNNKTMTILDTPGVADTRGCKQDDLNFEVILKELSEFEELHGILILLRSTDNRINTMYKYCINELLHHLHYSAKNNIFFCFTNTRSSMYRAGPALTLLQTHLESMVHHTDVKMETTGRVFNFENEAFNVLASKLNGANFSEEDIEVYSHSWKRSSSEATKLMNTILSTPPHRVKDTECINNTREMIRKMGTPIHFCLTSIQRFLYNIEQQNENIRKHKDDLEKLKPYVMAQLDKLVWEQLDEPAVFCNKLGCHKTSKMDTPKGAKEFVGRHCSASFKNKINKSSSLYWHHTFGILGGCKECGCSYKDHSVSDIVHVKEAIQVIDEGIKGKILSKEELTAVANRRVKENLELKEKYSQEFEVLSNAFAKFAIFVAHNSLVAVNHDYAEYLQLEIKNLKESPNVKDREKQLEKLNEILKSHQIELDTFEAARSKEKEGLSPHDINLLGEEVLSLEISGRIIKDIQSHNEKQKYASSKKVKNVKITLNKQVESAIKWLLN</sequence>
<organism evidence="2">
    <name type="scientific">Dictyostelium discoideum</name>
    <name type="common">Social amoeba</name>
    <dbReference type="NCBI Taxonomy" id="44689"/>
    <lineage>
        <taxon>Eukaryota</taxon>
        <taxon>Amoebozoa</taxon>
        <taxon>Evosea</taxon>
        <taxon>Eumycetozoa</taxon>
        <taxon>Dictyostelia</taxon>
        <taxon>Dictyosteliales</taxon>
        <taxon>Dictyosteliaceae</taxon>
        <taxon>Dictyostelium</taxon>
    </lineage>
</organism>